<dbReference type="GO" id="GO:0005783">
    <property type="term" value="C:endoplasmic reticulum"/>
    <property type="evidence" value="ECO:0007669"/>
    <property type="project" value="TreeGrafter"/>
</dbReference>
<gene>
    <name evidence="7" type="primary">SLC1_3</name>
    <name evidence="7" type="ORF">CU098_007335</name>
</gene>
<keyword evidence="4" id="KW-0594">Phospholipid biosynthesis</keyword>
<keyword evidence="4" id="KW-0443">Lipid metabolism</keyword>
<dbReference type="PANTHER" id="PTHR10434">
    <property type="entry name" value="1-ACYL-SN-GLYCEROL-3-PHOSPHATE ACYLTRANSFERASE"/>
    <property type="match status" value="1"/>
</dbReference>
<dbReference type="GO" id="GO:0003841">
    <property type="term" value="F:1-acylglycerol-3-phosphate O-acyltransferase activity"/>
    <property type="evidence" value="ECO:0007669"/>
    <property type="project" value="UniProtKB-UniRule"/>
</dbReference>
<dbReference type="Pfam" id="PF01553">
    <property type="entry name" value="Acyltransferase"/>
    <property type="match status" value="1"/>
</dbReference>
<accession>A0A367KQI3</accession>
<organism evidence="7 8">
    <name type="scientific">Rhizopus stolonifer</name>
    <name type="common">Rhizopus nigricans</name>
    <dbReference type="NCBI Taxonomy" id="4846"/>
    <lineage>
        <taxon>Eukaryota</taxon>
        <taxon>Fungi</taxon>
        <taxon>Fungi incertae sedis</taxon>
        <taxon>Mucoromycota</taxon>
        <taxon>Mucoromycotina</taxon>
        <taxon>Mucoromycetes</taxon>
        <taxon>Mucorales</taxon>
        <taxon>Mucorineae</taxon>
        <taxon>Rhizopodaceae</taxon>
        <taxon>Rhizopus</taxon>
    </lineage>
</organism>
<keyword evidence="4" id="KW-0444">Lipid biosynthesis</keyword>
<dbReference type="EC" id="2.3.1.51" evidence="4"/>
<dbReference type="AlphaFoldDB" id="A0A367KQI3"/>
<evidence type="ECO:0000256" key="3">
    <source>
        <dbReference type="ARBA" id="ARBA00023315"/>
    </source>
</evidence>
<comment type="catalytic activity">
    <reaction evidence="4">
        <text>a 1-acyl-sn-glycero-3-phosphate + an acyl-CoA = a 1,2-diacyl-sn-glycero-3-phosphate + CoA</text>
        <dbReference type="Rhea" id="RHEA:19709"/>
        <dbReference type="ChEBI" id="CHEBI:57287"/>
        <dbReference type="ChEBI" id="CHEBI:57970"/>
        <dbReference type="ChEBI" id="CHEBI:58342"/>
        <dbReference type="ChEBI" id="CHEBI:58608"/>
        <dbReference type="EC" id="2.3.1.51"/>
    </reaction>
</comment>
<dbReference type="Proteomes" id="UP000253551">
    <property type="component" value="Unassembled WGS sequence"/>
</dbReference>
<reference evidence="7 8" key="1">
    <citation type="journal article" date="2018" name="G3 (Bethesda)">
        <title>Phylogenetic and Phylogenomic Definition of Rhizopus Species.</title>
        <authorList>
            <person name="Gryganskyi A.P."/>
            <person name="Golan J."/>
            <person name="Dolatabadi S."/>
            <person name="Mondo S."/>
            <person name="Robb S."/>
            <person name="Idnurm A."/>
            <person name="Muszewska A."/>
            <person name="Steczkiewicz K."/>
            <person name="Masonjones S."/>
            <person name="Liao H.L."/>
            <person name="Gajdeczka M.T."/>
            <person name="Anike F."/>
            <person name="Vuek A."/>
            <person name="Anishchenko I.M."/>
            <person name="Voigt K."/>
            <person name="de Hoog G.S."/>
            <person name="Smith M.E."/>
            <person name="Heitman J."/>
            <person name="Vilgalys R."/>
            <person name="Stajich J.E."/>
        </authorList>
    </citation>
    <scope>NUCLEOTIDE SEQUENCE [LARGE SCALE GENOMIC DNA]</scope>
    <source>
        <strain evidence="7 8">LSU 92-RS-03</strain>
    </source>
</reference>
<evidence type="ECO:0000313" key="7">
    <source>
        <dbReference type="EMBL" id="RCI04458.1"/>
    </source>
</evidence>
<dbReference type="PANTHER" id="PTHR10434:SF11">
    <property type="entry name" value="1-ACYL-SN-GLYCEROL-3-PHOSPHATE ACYLTRANSFERASE"/>
    <property type="match status" value="1"/>
</dbReference>
<dbReference type="SUPFAM" id="SSF69593">
    <property type="entry name" value="Glycerol-3-phosphate (1)-acyltransferase"/>
    <property type="match status" value="1"/>
</dbReference>
<proteinExistence type="inferred from homology"/>
<keyword evidence="4" id="KW-1208">Phospholipid metabolism</keyword>
<evidence type="ECO:0000259" key="6">
    <source>
        <dbReference type="SMART" id="SM00563"/>
    </source>
</evidence>
<sequence>MILLLTPWVVIAAILPLSLLLIRNINKFYYRTLMTAISLVIMATYGMLAAITFPIFGYTHHINSSVATGYYYLGLYLCGIEVVPEDIENLEVKGPVIFVCNHQSSLDIMLMGKVYPQNTTIVAKKELKYYPFLGWFMRLTRVIFLDRKNRENAVKEARQAALDIHKKNTNVWVFPEGTRGHESEITLLPFKKGPFYMAVQAKVPIVPVVIGNYSHLYSAKQKRYDSGAIRCRVLPPISTENVKEESADIEELATECRRQMLDVLKEISSSEALKKAQ</sequence>
<dbReference type="EMBL" id="PJQM01000675">
    <property type="protein sequence ID" value="RCI04458.1"/>
    <property type="molecule type" value="Genomic_DNA"/>
</dbReference>
<dbReference type="InterPro" id="IPR004552">
    <property type="entry name" value="AGP_acyltrans"/>
</dbReference>
<dbReference type="NCBIfam" id="TIGR00530">
    <property type="entry name" value="AGP_acyltrn"/>
    <property type="match status" value="1"/>
</dbReference>
<evidence type="ECO:0000256" key="2">
    <source>
        <dbReference type="ARBA" id="ARBA00022679"/>
    </source>
</evidence>
<dbReference type="InterPro" id="IPR002123">
    <property type="entry name" value="Plipid/glycerol_acylTrfase"/>
</dbReference>
<comment type="domain">
    <text evidence="4">The HXXXXD motif is essential for acyltransferase activity and may constitute the binding site for the phosphate moiety of the glycerol-3-phosphate.</text>
</comment>
<comment type="caution">
    <text evidence="7">The sequence shown here is derived from an EMBL/GenBank/DDBJ whole genome shotgun (WGS) entry which is preliminary data.</text>
</comment>
<dbReference type="STRING" id="4846.A0A367KQI3"/>
<feature type="domain" description="Phospholipid/glycerol acyltransferase" evidence="6">
    <location>
        <begin position="96"/>
        <end position="213"/>
    </location>
</feature>
<feature type="transmembrane region" description="Helical" evidence="5">
    <location>
        <begin position="6"/>
        <end position="22"/>
    </location>
</feature>
<feature type="transmembrane region" description="Helical" evidence="5">
    <location>
        <begin position="34"/>
        <end position="56"/>
    </location>
</feature>
<dbReference type="GO" id="GO:0016020">
    <property type="term" value="C:membrane"/>
    <property type="evidence" value="ECO:0007669"/>
    <property type="project" value="InterPro"/>
</dbReference>
<dbReference type="CDD" id="cd07989">
    <property type="entry name" value="LPLAT_AGPAT-like"/>
    <property type="match status" value="1"/>
</dbReference>
<keyword evidence="8" id="KW-1185">Reference proteome</keyword>
<protein>
    <recommendedName>
        <fullName evidence="4">1-acyl-sn-glycerol-3-phosphate acyltransferase</fullName>
        <ecNumber evidence="4">2.3.1.51</ecNumber>
    </recommendedName>
</protein>
<dbReference type="OrthoDB" id="202234at2759"/>
<keyword evidence="3 4" id="KW-0012">Acyltransferase</keyword>
<evidence type="ECO:0000313" key="8">
    <source>
        <dbReference type="Proteomes" id="UP000253551"/>
    </source>
</evidence>
<dbReference type="GO" id="GO:0006654">
    <property type="term" value="P:phosphatidic acid biosynthetic process"/>
    <property type="evidence" value="ECO:0007669"/>
    <property type="project" value="TreeGrafter"/>
</dbReference>
<keyword evidence="2 4" id="KW-0808">Transferase</keyword>
<name>A0A367KQI3_RHIST</name>
<keyword evidence="5" id="KW-0472">Membrane</keyword>
<evidence type="ECO:0000256" key="1">
    <source>
        <dbReference type="ARBA" id="ARBA00008655"/>
    </source>
</evidence>
<evidence type="ECO:0000256" key="5">
    <source>
        <dbReference type="SAM" id="Phobius"/>
    </source>
</evidence>
<keyword evidence="5" id="KW-1133">Transmembrane helix</keyword>
<comment type="similarity">
    <text evidence="1 4">Belongs to the 1-acyl-sn-glycerol-3-phosphate acyltransferase family.</text>
</comment>
<keyword evidence="5" id="KW-0812">Transmembrane</keyword>
<evidence type="ECO:0000256" key="4">
    <source>
        <dbReference type="RuleBase" id="RU361267"/>
    </source>
</evidence>
<dbReference type="SMART" id="SM00563">
    <property type="entry name" value="PlsC"/>
    <property type="match status" value="1"/>
</dbReference>